<comment type="subcellular location">
    <subcellularLocation>
        <location evidence="1">Membrane</location>
        <topology evidence="1">Single-pass membrane protein</topology>
    </subcellularLocation>
</comment>
<evidence type="ECO:0000313" key="8">
    <source>
        <dbReference type="Proteomes" id="UP000221168"/>
    </source>
</evidence>
<keyword evidence="4" id="KW-0472">Membrane</keyword>
<dbReference type="InterPro" id="IPR007452">
    <property type="entry name" value="TamB_C"/>
</dbReference>
<name>A0A2G1QKM1_9HYPH</name>
<sequence>MRAVFLALLAVFALVAVASSQQSPEEEKSYFLRYVEDTISSDNRRITISGIDGVLSSDATIGQITVADRKGVWLTVTDAKITWTRSALLTGNLVIDKLSAATIDMTRMPVPATDLPSPESKPFSLPELPVSVKIGDLAVGEASFAEVVFGEAASLSLKGNIALADGALDAKLDLKRLDGPGGALTLDTSFSNETRVLAIDLEAREPADGVLANLLNLEGRPAVDLSVKGKGELSDFAADIALAANGDPTLDGRVTVKQSDEATGFAASLNGRIAVLAPPELRGFFGDRTTLLLAGTVPAEGGVVIETLKTDGGALSLSGSARVLPDGFLRRLDLAAAIEPVEGDRVVLPSAGNDTSIGGARLSVAYGDTAEGQWTGELTARNIRTRDFTIGGFRFDMGGEVTSLDDPARRTVTFDTSGQAEAVKSDDPAISEALGTALKLAFSGSYRAGTPFRIGNFALTGKALEATASGQVDKGVFDGQLALRSESLAPFSGLAGRDLSGSADMAARGTISVLAGGFDLVLDGTARAVGTGDPRTDRLFEGETTISGRLARDQYGFSAEKFRLGNPQAEVTADGTVSSDRADFDLDARIADLSALSEKMAGALTVTGRVAGDKGIIGTSLSLGLPSGELGGRPVRNALLKLDGAFRDAGYRGTVAGDLLLDGAATALRTNLAWLNGIVSLEGLTLTTAGARLSGDVARNENGYLNGSLALDATDISRLAALALYEATGAAKASVDLAHDGESQSAKVTAALSRLWLAEPAVSVDRLTLDADAADLFAVPTLRAKLAAAGVGLAGVDMKSLEATASGKGDATDFTLDAKLADGATAAVAGALQPRDGGYRIALQKASLRKAGQGLDLKAPATVTIAGERIDLNALRFAAGSGEITASGTAAQTYALQLALNRVPLSIANLIRPDLGAAGTIGGVINIDGPRTNPQADFLLRGQGITIAELSRAGVQPIALSLEGRTVGQRLAVDASITNGQGMDVRLTGFAPQTATGAMDIDVALRAFPLAIANASAPDAGLSGRLTGTAKVKGTAARPQVSFAIDGSGVSANALSDNGIPPLSLAVRGGYSGQAVTLERATANGAGGLSVAASGTLPLSGGGLAIDFNGALPLALANRFLADRGARADGTLRLQGRATGALTNPVVTASLSTQGAGFVDPQSRVRLNNIALSASIEGNTLRISSLGAALATGGSLAVNGTVDLSGDLPADLSINLNDARYADGELVTASFAGRLTVSGPLLRDPLIAGMVTINRAELTVPENLSAANDVADVTHRNTPQAVRRTIEKALPKAGAPVPTARPSVPRLDVRVNAPARIFVRGRGLDTELGGSVKLTGPVTSVSPSGGFEIIRGRLSILGQRITFDSGRVTLIGDLDPYVDFTATTPGTDITVTIRVTGRVSDLSIKFSSQPELPQDEVLARLIFGKGISSLSPLQVARLAAAAAELAGGGPSIMDSVREATGLDDLDVVTDKEGNTAARAGRYISDNAYLGVEAGAKGEGKVTIDLDITGDLKARGALGTEGSSLGVFYEKDY</sequence>
<dbReference type="GO" id="GO:0097347">
    <property type="term" value="C:TAM protein secretion complex"/>
    <property type="evidence" value="ECO:0007669"/>
    <property type="project" value="TreeGrafter"/>
</dbReference>
<dbReference type="Pfam" id="PF04357">
    <property type="entry name" value="TamB"/>
    <property type="match status" value="1"/>
</dbReference>
<dbReference type="GO" id="GO:0005886">
    <property type="term" value="C:plasma membrane"/>
    <property type="evidence" value="ECO:0007669"/>
    <property type="project" value="InterPro"/>
</dbReference>
<protein>
    <submittedName>
        <fullName evidence="7">Translocation and assembly module protein TamB</fullName>
    </submittedName>
</protein>
<dbReference type="GO" id="GO:0009306">
    <property type="term" value="P:protein secretion"/>
    <property type="evidence" value="ECO:0007669"/>
    <property type="project" value="InterPro"/>
</dbReference>
<keyword evidence="5" id="KW-0732">Signal</keyword>
<evidence type="ECO:0000256" key="1">
    <source>
        <dbReference type="ARBA" id="ARBA00004167"/>
    </source>
</evidence>
<keyword evidence="2" id="KW-0812">Transmembrane</keyword>
<feature type="signal peptide" evidence="5">
    <location>
        <begin position="1"/>
        <end position="18"/>
    </location>
</feature>
<evidence type="ECO:0000313" key="7">
    <source>
        <dbReference type="EMBL" id="PHP65748.1"/>
    </source>
</evidence>
<feature type="domain" description="Translocation and assembly module TamB C-terminal" evidence="6">
    <location>
        <begin position="1186"/>
        <end position="1532"/>
    </location>
</feature>
<proteinExistence type="predicted"/>
<dbReference type="RefSeq" id="WP_099307774.1">
    <property type="nucleotide sequence ID" value="NZ_PDVP01000013.1"/>
</dbReference>
<evidence type="ECO:0000259" key="6">
    <source>
        <dbReference type="Pfam" id="PF04357"/>
    </source>
</evidence>
<accession>A0A2G1QKM1</accession>
<evidence type="ECO:0000256" key="2">
    <source>
        <dbReference type="ARBA" id="ARBA00022692"/>
    </source>
</evidence>
<dbReference type="PANTHER" id="PTHR36985">
    <property type="entry name" value="TRANSLOCATION AND ASSEMBLY MODULE SUBUNIT TAMB"/>
    <property type="match status" value="1"/>
</dbReference>
<dbReference type="OrthoDB" id="7784409at2"/>
<gene>
    <name evidence="7" type="ORF">CSC94_18040</name>
</gene>
<feature type="chain" id="PRO_5013679531" evidence="5">
    <location>
        <begin position="19"/>
        <end position="1532"/>
    </location>
</feature>
<reference evidence="7 8" key="1">
    <citation type="submission" date="2017-10" db="EMBL/GenBank/DDBJ databases">
        <title>Sedimentibacterium mangrovi gen. nov., sp. nov., a novel member of family Phyllobacteriacea isolated from mangrove sediment.</title>
        <authorList>
            <person name="Liao H."/>
            <person name="Tian Y."/>
        </authorList>
    </citation>
    <scope>NUCLEOTIDE SEQUENCE [LARGE SCALE GENOMIC DNA]</scope>
    <source>
        <strain evidence="7 8">X9-2-2</strain>
    </source>
</reference>
<keyword evidence="8" id="KW-1185">Reference proteome</keyword>
<dbReference type="EMBL" id="PDVP01000013">
    <property type="protein sequence ID" value="PHP65748.1"/>
    <property type="molecule type" value="Genomic_DNA"/>
</dbReference>
<comment type="caution">
    <text evidence="7">The sequence shown here is derived from an EMBL/GenBank/DDBJ whole genome shotgun (WGS) entry which is preliminary data.</text>
</comment>
<evidence type="ECO:0000256" key="4">
    <source>
        <dbReference type="ARBA" id="ARBA00023136"/>
    </source>
</evidence>
<organism evidence="7 8">
    <name type="scientific">Zhengella mangrovi</name>
    <dbReference type="NCBI Taxonomy" id="1982044"/>
    <lineage>
        <taxon>Bacteria</taxon>
        <taxon>Pseudomonadati</taxon>
        <taxon>Pseudomonadota</taxon>
        <taxon>Alphaproteobacteria</taxon>
        <taxon>Hyphomicrobiales</taxon>
        <taxon>Notoacmeibacteraceae</taxon>
        <taxon>Zhengella</taxon>
    </lineage>
</organism>
<evidence type="ECO:0000256" key="3">
    <source>
        <dbReference type="ARBA" id="ARBA00022989"/>
    </source>
</evidence>
<evidence type="ECO:0000256" key="5">
    <source>
        <dbReference type="SAM" id="SignalP"/>
    </source>
</evidence>
<keyword evidence="3" id="KW-1133">Transmembrane helix</keyword>
<dbReference type="Proteomes" id="UP000221168">
    <property type="component" value="Unassembled WGS sequence"/>
</dbReference>
<dbReference type="PANTHER" id="PTHR36985:SF1">
    <property type="entry name" value="TRANSLOCATION AND ASSEMBLY MODULE SUBUNIT TAMB"/>
    <property type="match status" value="1"/>
</dbReference>